<protein>
    <submittedName>
        <fullName evidence="1">Uncharacterized protein</fullName>
    </submittedName>
</protein>
<proteinExistence type="predicted"/>
<comment type="caution">
    <text evidence="1">The sequence shown here is derived from an EMBL/GenBank/DDBJ whole genome shotgun (WGS) entry which is preliminary data.</text>
</comment>
<organism evidence="1 2">
    <name type="scientific">Xenoophorus captivus</name>
    <dbReference type="NCBI Taxonomy" id="1517983"/>
    <lineage>
        <taxon>Eukaryota</taxon>
        <taxon>Metazoa</taxon>
        <taxon>Chordata</taxon>
        <taxon>Craniata</taxon>
        <taxon>Vertebrata</taxon>
        <taxon>Euteleostomi</taxon>
        <taxon>Actinopterygii</taxon>
        <taxon>Neopterygii</taxon>
        <taxon>Teleostei</taxon>
        <taxon>Neoteleostei</taxon>
        <taxon>Acanthomorphata</taxon>
        <taxon>Ovalentaria</taxon>
        <taxon>Atherinomorphae</taxon>
        <taxon>Cyprinodontiformes</taxon>
        <taxon>Goodeidae</taxon>
        <taxon>Xenoophorus</taxon>
    </lineage>
</organism>
<gene>
    <name evidence="1" type="ORF">XENOCAPTIV_022903</name>
</gene>
<dbReference type="EMBL" id="JAHRIN010075672">
    <property type="protein sequence ID" value="MEQ2217137.1"/>
    <property type="molecule type" value="Genomic_DNA"/>
</dbReference>
<sequence>MEQSLRALWEEMEAAERRAEQSHSELLQLYADLHQQASGSHHSRYNVELSCNGQMKLAQRPLLFSHLLPGSLHPHHLNLMQLSLYLKCSFSLPTNSNSAMVDKESQDALQADVSRLEAALVDVRRDVDGLSGCQDSCQHLDRTQHTVRFLIVTGCHFESFISQ</sequence>
<dbReference type="Proteomes" id="UP001434883">
    <property type="component" value="Unassembled WGS sequence"/>
</dbReference>
<accession>A0ABV0SB23</accession>
<reference evidence="1 2" key="1">
    <citation type="submission" date="2021-06" db="EMBL/GenBank/DDBJ databases">
        <authorList>
            <person name="Palmer J.M."/>
        </authorList>
    </citation>
    <scope>NUCLEOTIDE SEQUENCE [LARGE SCALE GENOMIC DNA]</scope>
    <source>
        <strain evidence="1 2">XC_2019</strain>
        <tissue evidence="1">Muscle</tissue>
    </source>
</reference>
<name>A0ABV0SB23_9TELE</name>
<keyword evidence="2" id="KW-1185">Reference proteome</keyword>
<evidence type="ECO:0000313" key="1">
    <source>
        <dbReference type="EMBL" id="MEQ2217137.1"/>
    </source>
</evidence>
<evidence type="ECO:0000313" key="2">
    <source>
        <dbReference type="Proteomes" id="UP001434883"/>
    </source>
</evidence>